<proteinExistence type="inferred from homology"/>
<dbReference type="InterPro" id="IPR011761">
    <property type="entry name" value="ATP-grasp"/>
</dbReference>
<evidence type="ECO:0000256" key="12">
    <source>
        <dbReference type="HAMAP-Rule" id="MF_00047"/>
    </source>
</evidence>
<dbReference type="SUPFAM" id="SSF56059">
    <property type="entry name" value="Glutathione synthetase ATP-binding domain-like"/>
    <property type="match status" value="1"/>
</dbReference>
<evidence type="ECO:0000256" key="2">
    <source>
        <dbReference type="ARBA" id="ARBA00010871"/>
    </source>
</evidence>
<dbReference type="Gene3D" id="3.40.50.20">
    <property type="match status" value="1"/>
</dbReference>
<dbReference type="Proteomes" id="UP000824140">
    <property type="component" value="Unassembled WGS sequence"/>
</dbReference>
<dbReference type="SUPFAM" id="SSF52440">
    <property type="entry name" value="PreATP-grasp domain"/>
    <property type="match status" value="1"/>
</dbReference>
<evidence type="ECO:0000256" key="14">
    <source>
        <dbReference type="PIRSR" id="PIRSR039102-3"/>
    </source>
</evidence>
<evidence type="ECO:0000313" key="18">
    <source>
        <dbReference type="Proteomes" id="UP000824140"/>
    </source>
</evidence>
<evidence type="ECO:0000259" key="16">
    <source>
        <dbReference type="PROSITE" id="PS50975"/>
    </source>
</evidence>
<evidence type="ECO:0000313" key="17">
    <source>
        <dbReference type="EMBL" id="HIS92551.1"/>
    </source>
</evidence>
<accession>A0A9D1FZW1</accession>
<feature type="binding site" evidence="14">
    <location>
        <position position="314"/>
    </location>
    <ligand>
        <name>Mg(2+)</name>
        <dbReference type="ChEBI" id="CHEBI:18420"/>
        <label>2</label>
    </ligand>
</feature>
<dbReference type="Gene3D" id="3.30.470.20">
    <property type="entry name" value="ATP-grasp fold, B domain"/>
    <property type="match status" value="1"/>
</dbReference>
<dbReference type="InterPro" id="IPR000291">
    <property type="entry name" value="D-Ala_lig_Van_CS"/>
</dbReference>
<name>A0A9D1FZW1_9FIRM</name>
<dbReference type="InterPro" id="IPR005905">
    <property type="entry name" value="D_ala_D_ala"/>
</dbReference>
<feature type="binding site" evidence="14">
    <location>
        <position position="299"/>
    </location>
    <ligand>
        <name>Mg(2+)</name>
        <dbReference type="ChEBI" id="CHEBI:18420"/>
        <label>1</label>
    </ligand>
</feature>
<dbReference type="Gene3D" id="3.30.1490.20">
    <property type="entry name" value="ATP-grasp fold, A domain"/>
    <property type="match status" value="1"/>
</dbReference>
<keyword evidence="3 12" id="KW-0436">Ligase</keyword>
<dbReference type="PANTHER" id="PTHR23132">
    <property type="entry name" value="D-ALANINE--D-ALANINE LIGASE"/>
    <property type="match status" value="1"/>
</dbReference>
<dbReference type="GO" id="GO:0008716">
    <property type="term" value="F:D-alanine-D-alanine ligase activity"/>
    <property type="evidence" value="ECO:0007669"/>
    <property type="project" value="UniProtKB-UniRule"/>
</dbReference>
<feature type="active site" evidence="13">
    <location>
        <position position="17"/>
    </location>
</feature>
<keyword evidence="4 14" id="KW-0479">Metal-binding</keyword>
<dbReference type="GO" id="GO:0009252">
    <property type="term" value="P:peptidoglycan biosynthetic process"/>
    <property type="evidence" value="ECO:0007669"/>
    <property type="project" value="UniProtKB-UniRule"/>
</dbReference>
<comment type="cofactor">
    <cofactor evidence="14">
        <name>Mg(2+)</name>
        <dbReference type="ChEBI" id="CHEBI:18420"/>
    </cofactor>
    <cofactor evidence="14">
        <name>Mn(2+)</name>
        <dbReference type="ChEBI" id="CHEBI:29035"/>
    </cofactor>
    <text evidence="14">Binds 2 magnesium or manganese ions per subunit.</text>
</comment>
<dbReference type="Pfam" id="PF01820">
    <property type="entry name" value="Dala_Dala_lig_N"/>
    <property type="match status" value="1"/>
</dbReference>
<dbReference type="FunFam" id="3.30.470.20:FF:000008">
    <property type="entry name" value="D-alanine--D-alanine ligase"/>
    <property type="match status" value="1"/>
</dbReference>
<keyword evidence="11 12" id="KW-0961">Cell wall biogenesis/degradation</keyword>
<comment type="pathway">
    <text evidence="12">Cell wall biogenesis; peptidoglycan biosynthesis.</text>
</comment>
<evidence type="ECO:0000256" key="3">
    <source>
        <dbReference type="ARBA" id="ARBA00022598"/>
    </source>
</evidence>
<dbReference type="PROSITE" id="PS00844">
    <property type="entry name" value="DALA_DALA_LIGASE_2"/>
    <property type="match status" value="1"/>
</dbReference>
<dbReference type="GO" id="GO:0071555">
    <property type="term" value="P:cell wall organization"/>
    <property type="evidence" value="ECO:0007669"/>
    <property type="project" value="UniProtKB-KW"/>
</dbReference>
<dbReference type="GO" id="GO:0008360">
    <property type="term" value="P:regulation of cell shape"/>
    <property type="evidence" value="ECO:0007669"/>
    <property type="project" value="UniProtKB-KW"/>
</dbReference>
<dbReference type="EC" id="6.3.2.4" evidence="12"/>
<evidence type="ECO:0000256" key="8">
    <source>
        <dbReference type="ARBA" id="ARBA00022960"/>
    </source>
</evidence>
<reference evidence="17" key="1">
    <citation type="submission" date="2020-10" db="EMBL/GenBank/DDBJ databases">
        <authorList>
            <person name="Gilroy R."/>
        </authorList>
    </citation>
    <scope>NUCLEOTIDE SEQUENCE</scope>
    <source>
        <strain evidence="17">13766</strain>
    </source>
</reference>
<evidence type="ECO:0000256" key="11">
    <source>
        <dbReference type="ARBA" id="ARBA00023316"/>
    </source>
</evidence>
<feature type="binding site" evidence="14">
    <location>
        <position position="312"/>
    </location>
    <ligand>
        <name>Mg(2+)</name>
        <dbReference type="ChEBI" id="CHEBI:18420"/>
        <label>1</label>
    </ligand>
</feature>
<keyword evidence="5 15" id="KW-0547">Nucleotide-binding</keyword>
<dbReference type="GO" id="GO:0005524">
    <property type="term" value="F:ATP binding"/>
    <property type="evidence" value="ECO:0007669"/>
    <property type="project" value="UniProtKB-UniRule"/>
</dbReference>
<dbReference type="PROSITE" id="PS50975">
    <property type="entry name" value="ATP_GRASP"/>
    <property type="match status" value="1"/>
</dbReference>
<dbReference type="AlphaFoldDB" id="A0A9D1FZW1"/>
<comment type="caution">
    <text evidence="17">The sequence shown here is derived from an EMBL/GenBank/DDBJ whole genome shotgun (WGS) entry which is preliminary data.</text>
</comment>
<evidence type="ECO:0000256" key="1">
    <source>
        <dbReference type="ARBA" id="ARBA00001936"/>
    </source>
</evidence>
<evidence type="ECO:0000256" key="7">
    <source>
        <dbReference type="ARBA" id="ARBA00022842"/>
    </source>
</evidence>
<feature type="binding site" evidence="14">
    <location>
        <position position="312"/>
    </location>
    <ligand>
        <name>Mg(2+)</name>
        <dbReference type="ChEBI" id="CHEBI:18420"/>
        <label>2</label>
    </ligand>
</feature>
<evidence type="ECO:0000256" key="13">
    <source>
        <dbReference type="PIRSR" id="PIRSR039102-1"/>
    </source>
</evidence>
<dbReference type="NCBIfam" id="TIGR01205">
    <property type="entry name" value="D_ala_D_alaTIGR"/>
    <property type="match status" value="1"/>
</dbReference>
<keyword evidence="6 15" id="KW-0067">ATP-binding</keyword>
<keyword evidence="10 14" id="KW-0464">Manganese</keyword>
<dbReference type="PANTHER" id="PTHR23132:SF25">
    <property type="entry name" value="D-ALANINE--D-ALANINE LIGASE A"/>
    <property type="match status" value="1"/>
</dbReference>
<dbReference type="GO" id="GO:0005829">
    <property type="term" value="C:cytosol"/>
    <property type="evidence" value="ECO:0007669"/>
    <property type="project" value="TreeGrafter"/>
</dbReference>
<evidence type="ECO:0000256" key="4">
    <source>
        <dbReference type="ARBA" id="ARBA00022723"/>
    </source>
</evidence>
<sequence>MPEKKRVAVLFGGHSTEYGVSLQSAASVLEHFNRERFEAVPIGIARQGGWYLYRGPVQAVRDDAWQRDEFCAPVVLSPSRGGPALLSLEDGAPRGIAVDAAFPVLHGKDGEDGTVQGLFALAGVPLVGCGVLASALCMDKARAHKLVQAEGIRVPRSFSHQRPYCAREVLQEADGLGYPLFVKPVRSGSSYGVSRVEMARDLLPAVERAFAHDDTVLLEEAIPGREVGCAVLGNGELALGEVDEIELQGGFFDFSEKYTLKTARVHVPARLPASAADRVRAVAARVYRILACQGFARVDLFYTPEGEIVFHEVNTIPGFTSHSRFPRMMQAAGWSLKQVLTAAIDLALRCGADCGEV</sequence>
<dbReference type="InterPro" id="IPR016185">
    <property type="entry name" value="PreATP-grasp_dom_sf"/>
</dbReference>
<feature type="active site" evidence="13">
    <location>
        <position position="323"/>
    </location>
</feature>
<evidence type="ECO:0000256" key="15">
    <source>
        <dbReference type="PROSITE-ProRule" id="PRU00409"/>
    </source>
</evidence>
<evidence type="ECO:0000256" key="10">
    <source>
        <dbReference type="ARBA" id="ARBA00023211"/>
    </source>
</evidence>
<dbReference type="GO" id="GO:0046872">
    <property type="term" value="F:metal ion binding"/>
    <property type="evidence" value="ECO:0007669"/>
    <property type="project" value="UniProtKB-KW"/>
</dbReference>
<organism evidence="17 18">
    <name type="scientific">Candidatus Alectryocaccomicrobium excrementavium</name>
    <dbReference type="NCBI Taxonomy" id="2840668"/>
    <lineage>
        <taxon>Bacteria</taxon>
        <taxon>Bacillati</taxon>
        <taxon>Bacillota</taxon>
        <taxon>Clostridia</taxon>
        <taxon>Candidatus Alectryocaccomicrobium</taxon>
    </lineage>
</organism>
<comment type="similarity">
    <text evidence="2 12">Belongs to the D-alanine--D-alanine ligase family.</text>
</comment>
<comment type="cofactor">
    <cofactor evidence="1">
        <name>Mn(2+)</name>
        <dbReference type="ChEBI" id="CHEBI:29035"/>
    </cofactor>
</comment>
<feature type="domain" description="ATP-grasp" evidence="16">
    <location>
        <begin position="144"/>
        <end position="345"/>
    </location>
</feature>
<evidence type="ECO:0000256" key="9">
    <source>
        <dbReference type="ARBA" id="ARBA00022984"/>
    </source>
</evidence>
<keyword evidence="9 12" id="KW-0573">Peptidoglycan synthesis</keyword>
<comment type="catalytic activity">
    <reaction evidence="12">
        <text>2 D-alanine + ATP = D-alanyl-D-alanine + ADP + phosphate + H(+)</text>
        <dbReference type="Rhea" id="RHEA:11224"/>
        <dbReference type="ChEBI" id="CHEBI:15378"/>
        <dbReference type="ChEBI" id="CHEBI:30616"/>
        <dbReference type="ChEBI" id="CHEBI:43474"/>
        <dbReference type="ChEBI" id="CHEBI:57416"/>
        <dbReference type="ChEBI" id="CHEBI:57822"/>
        <dbReference type="ChEBI" id="CHEBI:456216"/>
        <dbReference type="EC" id="6.3.2.4"/>
    </reaction>
</comment>
<reference evidence="17" key="2">
    <citation type="journal article" date="2021" name="PeerJ">
        <title>Extensive microbial diversity within the chicken gut microbiome revealed by metagenomics and culture.</title>
        <authorList>
            <person name="Gilroy R."/>
            <person name="Ravi A."/>
            <person name="Getino M."/>
            <person name="Pursley I."/>
            <person name="Horton D.L."/>
            <person name="Alikhan N.F."/>
            <person name="Baker D."/>
            <person name="Gharbi K."/>
            <person name="Hall N."/>
            <person name="Watson M."/>
            <person name="Adriaenssens E.M."/>
            <person name="Foster-Nyarko E."/>
            <person name="Jarju S."/>
            <person name="Secka A."/>
            <person name="Antonio M."/>
            <person name="Oren A."/>
            <person name="Chaudhuri R.R."/>
            <person name="La Ragione R."/>
            <person name="Hildebrand F."/>
            <person name="Pallen M.J."/>
        </authorList>
    </citation>
    <scope>NUCLEOTIDE SEQUENCE</scope>
    <source>
        <strain evidence="17">13766</strain>
    </source>
</reference>
<gene>
    <name evidence="17" type="primary">vanG</name>
    <name evidence="12" type="synonym">ddl</name>
    <name evidence="17" type="ORF">IAA84_05980</name>
</gene>
<dbReference type="PROSITE" id="PS00843">
    <property type="entry name" value="DALA_DALA_LIGASE_1"/>
    <property type="match status" value="1"/>
</dbReference>
<dbReference type="InterPro" id="IPR011095">
    <property type="entry name" value="Dala_Dala_lig_C"/>
</dbReference>
<dbReference type="HAMAP" id="MF_00047">
    <property type="entry name" value="Dala_Dala_lig"/>
    <property type="match status" value="1"/>
</dbReference>
<dbReference type="PIRSF" id="PIRSF039102">
    <property type="entry name" value="Ddl/VanB"/>
    <property type="match status" value="1"/>
</dbReference>
<keyword evidence="7 14" id="KW-0460">Magnesium</keyword>
<protein>
    <recommendedName>
        <fullName evidence="12">D-alanine--D-alanine ligase</fullName>
        <ecNumber evidence="12">6.3.2.4</ecNumber>
    </recommendedName>
    <alternativeName>
        <fullName evidence="12">D-Ala-D-Ala ligase</fullName>
    </alternativeName>
    <alternativeName>
        <fullName evidence="12">D-alanylalanine synthetase</fullName>
    </alternativeName>
</protein>
<comment type="subcellular location">
    <subcellularLocation>
        <location evidence="12">Cytoplasm</location>
    </subcellularLocation>
</comment>
<evidence type="ECO:0000256" key="6">
    <source>
        <dbReference type="ARBA" id="ARBA00022840"/>
    </source>
</evidence>
<evidence type="ECO:0000256" key="5">
    <source>
        <dbReference type="ARBA" id="ARBA00022741"/>
    </source>
</evidence>
<dbReference type="Pfam" id="PF07478">
    <property type="entry name" value="Dala_Dala_lig_C"/>
    <property type="match status" value="1"/>
</dbReference>
<dbReference type="NCBIfam" id="NF000091">
    <property type="entry name" value="D_ala_D_ser_VanG"/>
    <property type="match status" value="1"/>
</dbReference>
<keyword evidence="8 12" id="KW-0133">Cell shape</keyword>
<dbReference type="EMBL" id="DVJN01000117">
    <property type="protein sequence ID" value="HIS92551.1"/>
    <property type="molecule type" value="Genomic_DNA"/>
</dbReference>
<dbReference type="NCBIfam" id="NF002528">
    <property type="entry name" value="PRK01966.1-4"/>
    <property type="match status" value="1"/>
</dbReference>
<feature type="active site" evidence="13">
    <location>
        <position position="189"/>
    </location>
</feature>
<keyword evidence="12" id="KW-0963">Cytoplasm</keyword>
<comment type="function">
    <text evidence="12">Cell wall formation.</text>
</comment>
<dbReference type="InterPro" id="IPR011127">
    <property type="entry name" value="Dala_Dala_lig_N"/>
</dbReference>
<dbReference type="InterPro" id="IPR013815">
    <property type="entry name" value="ATP_grasp_subdomain_1"/>
</dbReference>